<feature type="region of interest" description="Disordered" evidence="1">
    <location>
        <begin position="1"/>
        <end position="34"/>
    </location>
</feature>
<dbReference type="OrthoDB" id="122208at2"/>
<proteinExistence type="predicted"/>
<evidence type="ECO:0000256" key="1">
    <source>
        <dbReference type="SAM" id="MobiDB-lite"/>
    </source>
</evidence>
<name>A0A239MGU0_9BACT</name>
<dbReference type="EMBL" id="FZOU01000012">
    <property type="protein sequence ID" value="SNT41324.1"/>
    <property type="molecule type" value="Genomic_DNA"/>
</dbReference>
<feature type="region of interest" description="Disordered" evidence="1">
    <location>
        <begin position="61"/>
        <end position="91"/>
    </location>
</feature>
<dbReference type="RefSeq" id="WP_089410303.1">
    <property type="nucleotide sequence ID" value="NZ_FZOU01000012.1"/>
</dbReference>
<accession>A0A239MGU0</accession>
<gene>
    <name evidence="2" type="ORF">SAMN05421770_11225</name>
</gene>
<reference evidence="2 3" key="1">
    <citation type="submission" date="2017-06" db="EMBL/GenBank/DDBJ databases">
        <authorList>
            <person name="Kim H.J."/>
            <person name="Triplett B.A."/>
        </authorList>
    </citation>
    <scope>NUCLEOTIDE SEQUENCE [LARGE SCALE GENOMIC DNA]</scope>
    <source>
        <strain evidence="2 3">DSM 18704</strain>
    </source>
</reference>
<dbReference type="Proteomes" id="UP000198356">
    <property type="component" value="Unassembled WGS sequence"/>
</dbReference>
<evidence type="ECO:0000313" key="2">
    <source>
        <dbReference type="EMBL" id="SNT41324.1"/>
    </source>
</evidence>
<organism evidence="2 3">
    <name type="scientific">Granulicella rosea</name>
    <dbReference type="NCBI Taxonomy" id="474952"/>
    <lineage>
        <taxon>Bacteria</taxon>
        <taxon>Pseudomonadati</taxon>
        <taxon>Acidobacteriota</taxon>
        <taxon>Terriglobia</taxon>
        <taxon>Terriglobales</taxon>
        <taxon>Acidobacteriaceae</taxon>
        <taxon>Granulicella</taxon>
    </lineage>
</organism>
<sequence length="149" mass="16517">MAETPRNPIKLDFTSGLDNLPPRPRADAHTTQASVDAGRELGFTGRIDASVPIPKSIFHPENAHLLQPLPTRAEPPRPAPPKLDGRSLRSRGANIQMNIKVTAEEKDRILQEAALAIQDPTLRIKNIGEFIVHVVDLYRERRGPGSEPW</sequence>
<dbReference type="AlphaFoldDB" id="A0A239MGU0"/>
<protein>
    <submittedName>
        <fullName evidence="2">Uncharacterized protein</fullName>
    </submittedName>
</protein>
<keyword evidence="3" id="KW-1185">Reference proteome</keyword>
<evidence type="ECO:0000313" key="3">
    <source>
        <dbReference type="Proteomes" id="UP000198356"/>
    </source>
</evidence>